<evidence type="ECO:0000256" key="1">
    <source>
        <dbReference type="SAM" id="SignalP"/>
    </source>
</evidence>
<dbReference type="Proteomes" id="UP000000925">
    <property type="component" value="Chromosome"/>
</dbReference>
<dbReference type="Gene3D" id="2.60.120.200">
    <property type="match status" value="1"/>
</dbReference>
<protein>
    <recommendedName>
        <fullName evidence="4">PEP-CTERM protein-sorting domain-containing protein</fullName>
    </recommendedName>
</protein>
<gene>
    <name evidence="2" type="ordered locus">Caka_0004</name>
</gene>
<dbReference type="KEGG" id="caa:Caka_0004"/>
<reference evidence="2 3" key="1">
    <citation type="journal article" date="2010" name="Stand. Genomic Sci.">
        <title>Complete genome sequence of Coraliomargarita akajimensis type strain (04OKA010-24).</title>
        <authorList>
            <person name="Mavromatis K."/>
            <person name="Abt B."/>
            <person name="Brambilla E."/>
            <person name="Lapidus A."/>
            <person name="Copeland A."/>
            <person name="Deshpande S."/>
            <person name="Nolan M."/>
            <person name="Lucas S."/>
            <person name="Tice H."/>
            <person name="Cheng J.F."/>
            <person name="Han C."/>
            <person name="Detter J.C."/>
            <person name="Woyke T."/>
            <person name="Goodwin L."/>
            <person name="Pitluck S."/>
            <person name="Held B."/>
            <person name="Brettin T."/>
            <person name="Tapia R."/>
            <person name="Ivanova N."/>
            <person name="Mikhailova N."/>
            <person name="Pati A."/>
            <person name="Liolios K."/>
            <person name="Chen A."/>
            <person name="Palaniappan K."/>
            <person name="Land M."/>
            <person name="Hauser L."/>
            <person name="Chang Y.J."/>
            <person name="Jeffries C.D."/>
            <person name="Rohde M."/>
            <person name="Goker M."/>
            <person name="Bristow J."/>
            <person name="Eisen J.A."/>
            <person name="Markowitz V."/>
            <person name="Hugenholtz P."/>
            <person name="Klenk H.P."/>
            <person name="Kyrpides N.C."/>
        </authorList>
    </citation>
    <scope>NUCLEOTIDE SEQUENCE [LARGE SCALE GENOMIC DNA]</scope>
    <source>
        <strain evidence="3">DSM 45221 / IAM 15411 / JCM 23193 / KCTC 12865</strain>
    </source>
</reference>
<sequence length="303" mass="32229">MIRSKNILIFVLLAVLTSSCQAVVVAYYRFEEDIDGDANNGAVTIANDADLAGEPVMISSSAKVDISGGDSLPDTFYPEVGLTNLGSLDGLPGSGTNPDINATAAYTSSLNVDSITVELFARTEESTAVMVSRSTTADVLNGIDDGFRLYDPQDLSVDYYTVDSNGVWTLNQIITNVGMDTGARGDGLADWRHIAFVYDAVTGTGTLYLDSVEIGSADTSDGSTLYWGDTDGGDQPIVQAGVDMDGFDFSKGDGNDGYLDELRITSTVRDTGEFHNTPVPEVSSYALLLGAMALSFRVARRKR</sequence>
<dbReference type="HOGENOM" id="CLU_917386_0_0_0"/>
<feature type="chain" id="PRO_5003071550" description="PEP-CTERM protein-sorting domain-containing protein" evidence="1">
    <location>
        <begin position="23"/>
        <end position="303"/>
    </location>
</feature>
<feature type="signal peptide" evidence="1">
    <location>
        <begin position="1"/>
        <end position="22"/>
    </location>
</feature>
<proteinExistence type="predicted"/>
<evidence type="ECO:0000313" key="3">
    <source>
        <dbReference type="Proteomes" id="UP000000925"/>
    </source>
</evidence>
<dbReference type="InterPro" id="IPR013320">
    <property type="entry name" value="ConA-like_dom_sf"/>
</dbReference>
<accession>D5EKF2</accession>
<evidence type="ECO:0008006" key="4">
    <source>
        <dbReference type="Google" id="ProtNLM"/>
    </source>
</evidence>
<organism evidence="2 3">
    <name type="scientific">Coraliomargarita akajimensis (strain DSM 45221 / IAM 15411 / JCM 23193 / KCTC 12865 / 04OKA010-24)</name>
    <dbReference type="NCBI Taxonomy" id="583355"/>
    <lineage>
        <taxon>Bacteria</taxon>
        <taxon>Pseudomonadati</taxon>
        <taxon>Verrucomicrobiota</taxon>
        <taxon>Opitutia</taxon>
        <taxon>Puniceicoccales</taxon>
        <taxon>Coraliomargaritaceae</taxon>
        <taxon>Coraliomargarita</taxon>
    </lineage>
</organism>
<dbReference type="AlphaFoldDB" id="D5EKF2"/>
<dbReference type="SUPFAM" id="SSF49899">
    <property type="entry name" value="Concanavalin A-like lectins/glucanases"/>
    <property type="match status" value="1"/>
</dbReference>
<dbReference type="OrthoDB" id="176279at2"/>
<evidence type="ECO:0000313" key="2">
    <source>
        <dbReference type="EMBL" id="ADE53033.1"/>
    </source>
</evidence>
<dbReference type="PROSITE" id="PS51257">
    <property type="entry name" value="PROKAR_LIPOPROTEIN"/>
    <property type="match status" value="1"/>
</dbReference>
<name>D5EKF2_CORAD</name>
<dbReference type="EMBL" id="CP001998">
    <property type="protein sequence ID" value="ADE53033.1"/>
    <property type="molecule type" value="Genomic_DNA"/>
</dbReference>
<keyword evidence="3" id="KW-1185">Reference proteome</keyword>
<keyword evidence="1" id="KW-0732">Signal</keyword>
<dbReference type="Pfam" id="PF13385">
    <property type="entry name" value="Laminin_G_3"/>
    <property type="match status" value="1"/>
</dbReference>
<dbReference type="RefSeq" id="WP_013041759.1">
    <property type="nucleotide sequence ID" value="NC_014008.1"/>
</dbReference>